<feature type="domain" description="N-acetyltransferase" evidence="1">
    <location>
        <begin position="2"/>
        <end position="146"/>
    </location>
</feature>
<evidence type="ECO:0000259" key="1">
    <source>
        <dbReference type="PROSITE" id="PS51186"/>
    </source>
</evidence>
<dbReference type="InterPro" id="IPR016181">
    <property type="entry name" value="Acyl_CoA_acyltransferase"/>
</dbReference>
<dbReference type="GO" id="GO:0016747">
    <property type="term" value="F:acyltransferase activity, transferring groups other than amino-acyl groups"/>
    <property type="evidence" value="ECO:0007669"/>
    <property type="project" value="InterPro"/>
</dbReference>
<dbReference type="SUPFAM" id="SSF55729">
    <property type="entry name" value="Acyl-CoA N-acyltransferases (Nat)"/>
    <property type="match status" value="1"/>
</dbReference>
<keyword evidence="3" id="KW-1185">Reference proteome</keyword>
<organism evidence="2 3">
    <name type="scientific">Hanstruepera neustonica</name>
    <dbReference type="NCBI Taxonomy" id="1445657"/>
    <lineage>
        <taxon>Bacteria</taxon>
        <taxon>Pseudomonadati</taxon>
        <taxon>Bacteroidota</taxon>
        <taxon>Flavobacteriia</taxon>
        <taxon>Flavobacteriales</taxon>
        <taxon>Flavobacteriaceae</taxon>
        <taxon>Hanstruepera</taxon>
    </lineage>
</organism>
<dbReference type="RefSeq" id="WP_103052122.1">
    <property type="nucleotide sequence ID" value="NZ_POWF01000004.1"/>
</dbReference>
<accession>A0A2K1DYI3</accession>
<dbReference type="InterPro" id="IPR000182">
    <property type="entry name" value="GNAT_dom"/>
</dbReference>
<dbReference type="Proteomes" id="UP000236641">
    <property type="component" value="Unassembled WGS sequence"/>
</dbReference>
<protein>
    <recommendedName>
        <fullName evidence="1">N-acetyltransferase domain-containing protein</fullName>
    </recommendedName>
</protein>
<gene>
    <name evidence="2" type="ORF">C1T31_08820</name>
</gene>
<dbReference type="PROSITE" id="PS51186">
    <property type="entry name" value="GNAT"/>
    <property type="match status" value="1"/>
</dbReference>
<evidence type="ECO:0000313" key="2">
    <source>
        <dbReference type="EMBL" id="PNQ73082.1"/>
    </source>
</evidence>
<dbReference type="Gene3D" id="3.40.630.30">
    <property type="match status" value="1"/>
</dbReference>
<name>A0A2K1DYI3_9FLAO</name>
<evidence type="ECO:0000313" key="3">
    <source>
        <dbReference type="Proteomes" id="UP000236641"/>
    </source>
</evidence>
<dbReference type="OrthoDB" id="1435172at2"/>
<dbReference type="EMBL" id="POWF01000004">
    <property type="protein sequence ID" value="PNQ73082.1"/>
    <property type="molecule type" value="Genomic_DNA"/>
</dbReference>
<dbReference type="AlphaFoldDB" id="A0A2K1DYI3"/>
<dbReference type="Pfam" id="PF00583">
    <property type="entry name" value="Acetyltransf_1"/>
    <property type="match status" value="1"/>
</dbReference>
<proteinExistence type="predicted"/>
<comment type="caution">
    <text evidence="2">The sequence shown here is derived from an EMBL/GenBank/DDBJ whole genome shotgun (WGS) entry which is preliminary data.</text>
</comment>
<reference evidence="2 3" key="1">
    <citation type="submission" date="2018-01" db="EMBL/GenBank/DDBJ databases">
        <title>The draft genome of Hanstruepera neustonica JCM19743.</title>
        <authorList>
            <person name="He R.-H."/>
            <person name="Du Z.-J."/>
        </authorList>
    </citation>
    <scope>NUCLEOTIDE SEQUENCE [LARGE SCALE GENOMIC DNA]</scope>
    <source>
        <strain evidence="2 3">JCM19743</strain>
    </source>
</reference>
<sequence length="148" mass="17788">MITFKRLTDAKRFFELLPLDWQDNILPQWPQIQERSTIYVLASEEDILAGGIVFSEIIPEMEAYKTEAQYWFSQHYAYIGYVWVPLEKRHNNYGTLWLKNLLALDTQQGYWLTTEEPQLQYFYEKAGFQWVKTLRYDGVEENLFVSRI</sequence>